<name>A0AAD3P6X7_NEPGR</name>
<dbReference type="Proteomes" id="UP001279734">
    <property type="component" value="Unassembled WGS sequence"/>
</dbReference>
<proteinExistence type="predicted"/>
<evidence type="ECO:0000313" key="1">
    <source>
        <dbReference type="EMBL" id="GMH00929.1"/>
    </source>
</evidence>
<keyword evidence="2" id="KW-1185">Reference proteome</keyword>
<reference evidence="1" key="1">
    <citation type="submission" date="2023-05" db="EMBL/GenBank/DDBJ databases">
        <title>Nepenthes gracilis genome sequencing.</title>
        <authorList>
            <person name="Fukushima K."/>
        </authorList>
    </citation>
    <scope>NUCLEOTIDE SEQUENCE</scope>
    <source>
        <strain evidence="1">SING2019-196</strain>
    </source>
</reference>
<evidence type="ECO:0000313" key="2">
    <source>
        <dbReference type="Proteomes" id="UP001279734"/>
    </source>
</evidence>
<protein>
    <submittedName>
        <fullName evidence="1">Uncharacterized protein</fullName>
    </submittedName>
</protein>
<sequence>MFKTVQIFAEDAKVYCVEDGPDFSACELVVSDNEPCALPGWIPWLILMMIDVSWPNALHSYAVECTCSSDNSVTDDGDGVFYCEEGLSTDSLQAGYVKSFDKTLLDFLDTFAEVFSPGLKSFSWASVDKLIVSSCHGPSNFTELLRQVDPLD</sequence>
<accession>A0AAD3P6X7</accession>
<dbReference type="EMBL" id="BSYO01000002">
    <property type="protein sequence ID" value="GMH00929.1"/>
    <property type="molecule type" value="Genomic_DNA"/>
</dbReference>
<dbReference type="AlphaFoldDB" id="A0AAD3P6X7"/>
<comment type="caution">
    <text evidence="1">The sequence shown here is derived from an EMBL/GenBank/DDBJ whole genome shotgun (WGS) entry which is preliminary data.</text>
</comment>
<gene>
    <name evidence="1" type="ORF">Nepgr_002768</name>
</gene>
<organism evidence="1 2">
    <name type="scientific">Nepenthes gracilis</name>
    <name type="common">Slender pitcher plant</name>
    <dbReference type="NCBI Taxonomy" id="150966"/>
    <lineage>
        <taxon>Eukaryota</taxon>
        <taxon>Viridiplantae</taxon>
        <taxon>Streptophyta</taxon>
        <taxon>Embryophyta</taxon>
        <taxon>Tracheophyta</taxon>
        <taxon>Spermatophyta</taxon>
        <taxon>Magnoliopsida</taxon>
        <taxon>eudicotyledons</taxon>
        <taxon>Gunneridae</taxon>
        <taxon>Pentapetalae</taxon>
        <taxon>Caryophyllales</taxon>
        <taxon>Nepenthaceae</taxon>
        <taxon>Nepenthes</taxon>
    </lineage>
</organism>